<organism evidence="2 3">
    <name type="scientific">Bariatricus massiliensis</name>
    <dbReference type="NCBI Taxonomy" id="1745713"/>
    <lineage>
        <taxon>Bacteria</taxon>
        <taxon>Bacillati</taxon>
        <taxon>Bacillota</taxon>
        <taxon>Clostridia</taxon>
        <taxon>Lachnospirales</taxon>
        <taxon>Lachnospiraceae</taxon>
        <taxon>Bariatricus</taxon>
    </lineage>
</organism>
<dbReference type="EMBL" id="JAJCIS010000009">
    <property type="protein sequence ID" value="MCB7388206.1"/>
    <property type="molecule type" value="Genomic_DNA"/>
</dbReference>
<keyword evidence="3" id="KW-1185">Reference proteome</keyword>
<keyword evidence="1" id="KW-0812">Transmembrane</keyword>
<dbReference type="Proteomes" id="UP001299546">
    <property type="component" value="Unassembled WGS sequence"/>
</dbReference>
<evidence type="ECO:0000313" key="3">
    <source>
        <dbReference type="Proteomes" id="UP001299546"/>
    </source>
</evidence>
<evidence type="ECO:0000256" key="1">
    <source>
        <dbReference type="SAM" id="Phobius"/>
    </source>
</evidence>
<dbReference type="RefSeq" id="WP_066738582.1">
    <property type="nucleotide sequence ID" value="NZ_JAJCIQ010000009.1"/>
</dbReference>
<gene>
    <name evidence="2" type="ORF">LIZ65_13020</name>
</gene>
<feature type="transmembrane region" description="Helical" evidence="1">
    <location>
        <begin position="12"/>
        <end position="38"/>
    </location>
</feature>
<reference evidence="2 3" key="1">
    <citation type="submission" date="2021-10" db="EMBL/GenBank/DDBJ databases">
        <title>Collection of gut derived symbiotic bacterial strains cultured from healthy donors.</title>
        <authorList>
            <person name="Lin H."/>
            <person name="Littmann E."/>
            <person name="Kohout C."/>
            <person name="Pamer E.G."/>
        </authorList>
    </citation>
    <scope>NUCLEOTIDE SEQUENCE [LARGE SCALE GENOMIC DNA]</scope>
    <source>
        <strain evidence="2 3">DFI.1.165</strain>
    </source>
</reference>
<comment type="caution">
    <text evidence="2">The sequence shown here is derived from an EMBL/GenBank/DDBJ whole genome shotgun (WGS) entry which is preliminary data.</text>
</comment>
<name>A0ABS8DID8_9FIRM</name>
<protein>
    <submittedName>
        <fullName evidence="2">DUF4860 domain-containing protein</fullName>
    </submittedName>
</protein>
<accession>A0ABS8DID8</accession>
<keyword evidence="1" id="KW-0472">Membrane</keyword>
<dbReference type="Pfam" id="PF16152">
    <property type="entry name" value="DUF4860"/>
    <property type="match status" value="1"/>
</dbReference>
<proteinExistence type="predicted"/>
<sequence>MRFSNEKKHVIDFMFPIALFFVFAASSLVVIILSANIYSSTTKASESGFNTRTVLSYVTEKIHQSDQNQAVSIGTFDGLPSLVIELTYDNDQTYVTYIYEDNGILRELFIQDGVAASADSGREIMPVHNFSMEQLSDNRFYFTCTTDSGETSSAVVSTRSEKEAPYE</sequence>
<keyword evidence="1" id="KW-1133">Transmembrane helix</keyword>
<dbReference type="InterPro" id="IPR032340">
    <property type="entry name" value="DUF4860"/>
</dbReference>
<evidence type="ECO:0000313" key="2">
    <source>
        <dbReference type="EMBL" id="MCB7388206.1"/>
    </source>
</evidence>